<dbReference type="AlphaFoldDB" id="A0AAV7FG45"/>
<sequence>MPPPAASKIRRHQGLTEKAKSYHGKLPTAATVELRRPKTQPDLRTASGLGLFPSPSSSLASSAASGSLVPRLTKVLVNVTVKGSLGPVHVVMPLESTVGELIAAAVRQYAKEGRRPLIPTADPDAFSLHYSTFSLESLDRHEQLLALGSRNFFLCPSSTRAAIGTGNCSSEADKSPTSSLFWTKIIGFLM</sequence>
<dbReference type="Pfam" id="PF23156">
    <property type="entry name" value="DUF7054"/>
    <property type="match status" value="1"/>
</dbReference>
<dbReference type="Proteomes" id="UP000825729">
    <property type="component" value="Unassembled WGS sequence"/>
</dbReference>
<comment type="caution">
    <text evidence="3">The sequence shown here is derived from an EMBL/GenBank/DDBJ whole genome shotgun (WGS) entry which is preliminary data.</text>
</comment>
<dbReference type="EMBL" id="JAINDJ010000002">
    <property type="protein sequence ID" value="KAG9459115.1"/>
    <property type="molecule type" value="Genomic_DNA"/>
</dbReference>
<proteinExistence type="predicted"/>
<dbReference type="InterPro" id="IPR040358">
    <property type="entry name" value="At4g22758-like"/>
</dbReference>
<reference evidence="3 4" key="1">
    <citation type="submission" date="2021-07" db="EMBL/GenBank/DDBJ databases">
        <title>The Aristolochia fimbriata genome: insights into angiosperm evolution, floral development and chemical biosynthesis.</title>
        <authorList>
            <person name="Jiao Y."/>
        </authorList>
    </citation>
    <scope>NUCLEOTIDE SEQUENCE [LARGE SCALE GENOMIC DNA]</scope>
    <source>
        <strain evidence="3">IBCAS-2021</strain>
        <tissue evidence="3">Leaf</tissue>
    </source>
</reference>
<keyword evidence="4" id="KW-1185">Reference proteome</keyword>
<evidence type="ECO:0000259" key="2">
    <source>
        <dbReference type="Pfam" id="PF23156"/>
    </source>
</evidence>
<feature type="domain" description="DUF7054" evidence="2">
    <location>
        <begin position="72"/>
        <end position="155"/>
    </location>
</feature>
<dbReference type="PANTHER" id="PTHR33270">
    <property type="entry name" value="BNAC05G50380D PROTEIN"/>
    <property type="match status" value="1"/>
</dbReference>
<evidence type="ECO:0000313" key="3">
    <source>
        <dbReference type="EMBL" id="KAG9459115.1"/>
    </source>
</evidence>
<evidence type="ECO:0000256" key="1">
    <source>
        <dbReference type="SAM" id="MobiDB-lite"/>
    </source>
</evidence>
<feature type="region of interest" description="Disordered" evidence="1">
    <location>
        <begin position="1"/>
        <end position="30"/>
    </location>
</feature>
<accession>A0AAV7FG45</accession>
<gene>
    <name evidence="3" type="ORF">H6P81_003623</name>
</gene>
<name>A0AAV7FG45_ARIFI</name>
<dbReference type="PANTHER" id="PTHR33270:SF24">
    <property type="entry name" value="EXPRESSED PROTEIN"/>
    <property type="match status" value="1"/>
</dbReference>
<evidence type="ECO:0000313" key="4">
    <source>
        <dbReference type="Proteomes" id="UP000825729"/>
    </source>
</evidence>
<protein>
    <recommendedName>
        <fullName evidence="2">DUF7054 domain-containing protein</fullName>
    </recommendedName>
</protein>
<dbReference type="InterPro" id="IPR055482">
    <property type="entry name" value="DUF7054"/>
</dbReference>
<organism evidence="3 4">
    <name type="scientific">Aristolochia fimbriata</name>
    <name type="common">White veined hardy Dutchman's pipe vine</name>
    <dbReference type="NCBI Taxonomy" id="158543"/>
    <lineage>
        <taxon>Eukaryota</taxon>
        <taxon>Viridiplantae</taxon>
        <taxon>Streptophyta</taxon>
        <taxon>Embryophyta</taxon>
        <taxon>Tracheophyta</taxon>
        <taxon>Spermatophyta</taxon>
        <taxon>Magnoliopsida</taxon>
        <taxon>Magnoliidae</taxon>
        <taxon>Piperales</taxon>
        <taxon>Aristolochiaceae</taxon>
        <taxon>Aristolochia</taxon>
    </lineage>
</organism>